<dbReference type="InterPro" id="IPR051464">
    <property type="entry name" value="Peptidase_M42_aminopept"/>
</dbReference>
<reference evidence="3 4" key="1">
    <citation type="journal article" date="2020" name="Biotechnol. Biofuels">
        <title>New insights from the biogas microbiome by comprehensive genome-resolved metagenomics of nearly 1600 species originating from multiple anaerobic digesters.</title>
        <authorList>
            <person name="Campanaro S."/>
            <person name="Treu L."/>
            <person name="Rodriguez-R L.M."/>
            <person name="Kovalovszki A."/>
            <person name="Ziels R.M."/>
            <person name="Maus I."/>
            <person name="Zhu X."/>
            <person name="Kougias P.G."/>
            <person name="Basile A."/>
            <person name="Luo G."/>
            <person name="Schluter A."/>
            <person name="Konstantinidis K.T."/>
            <person name="Angelidaki I."/>
        </authorList>
    </citation>
    <scope>NUCLEOTIDE SEQUENCE [LARGE SCALE GENOMIC DNA]</scope>
    <source>
        <strain evidence="3">AS07pgkLD_105</strain>
    </source>
</reference>
<name>A0A847D5E9_9LACT</name>
<proteinExistence type="predicted"/>
<dbReference type="EMBL" id="JAAZCD010000175">
    <property type="protein sequence ID" value="NLD32123.1"/>
    <property type="molecule type" value="Genomic_DNA"/>
</dbReference>
<dbReference type="AlphaFoldDB" id="A0A847D5E9"/>
<dbReference type="Proteomes" id="UP000589373">
    <property type="component" value="Unassembled WGS sequence"/>
</dbReference>
<keyword evidence="1 3" id="KW-0378">Hydrolase</keyword>
<protein>
    <submittedName>
        <fullName evidence="3">M20/M25/M40 family metallo-hydrolase</fullName>
    </submittedName>
</protein>
<dbReference type="RefSeq" id="WP_276646314.1">
    <property type="nucleotide sequence ID" value="NZ_JAAZCD010000175.1"/>
</dbReference>
<evidence type="ECO:0000313" key="4">
    <source>
        <dbReference type="Proteomes" id="UP000589373"/>
    </source>
</evidence>
<sequence length="471" mass="52682">MNALLVEQGFIFSQVDSSTLDFRNESELNLEFLKRILNESNWHHKWQRRLLTVGITFWNETEWLTHCTVSGRGRTEMCGYFDEENSVSLEMLDLYISGLVRQLNRLGCMTIISCDGEGEGRPNIVFATVADTERAALLMAEVGLKHRVSIESKTLVIQKEREELLGFASLLNGLPEKLNAISTEHLERAVFENVVEELLEIPGVSGCESVIRNHVMKKLATLTDKMTVDDYGNILAEVTFGRGSREPSLTILLNSHLDVVDEIAVGREILKCGPVWTSSSGILGADDRAGIGVILHTLKQLQQMEFRTPVKVKIAFTVEEEVGLCGARAVSSEFLEDVQAAFVVDRRGRGDIVTGTYGIDFCDELFGAMLALIGNLGEEKRWEPTLGGSSDTRIWAQQRIQSVNLSVGYQNEHTSREELNLDDAFATANLLKKVFLHIDLLKSALRGIRRATQNTDKEILRTQRKEVRAVV</sequence>
<dbReference type="PROSITE" id="PS00758">
    <property type="entry name" value="ARGE_DAPE_CPG2_1"/>
    <property type="match status" value="1"/>
</dbReference>
<dbReference type="Pfam" id="PF04389">
    <property type="entry name" value="Peptidase_M28"/>
    <property type="match status" value="1"/>
</dbReference>
<gene>
    <name evidence="3" type="ORF">GX662_07680</name>
</gene>
<dbReference type="PANTHER" id="PTHR32481">
    <property type="entry name" value="AMINOPEPTIDASE"/>
    <property type="match status" value="1"/>
</dbReference>
<evidence type="ECO:0000313" key="3">
    <source>
        <dbReference type="EMBL" id="NLD32123.1"/>
    </source>
</evidence>
<accession>A0A847D5E9</accession>
<feature type="domain" description="Peptidase M28" evidence="2">
    <location>
        <begin position="244"/>
        <end position="419"/>
    </location>
</feature>
<dbReference type="GO" id="GO:0016787">
    <property type="term" value="F:hydrolase activity"/>
    <property type="evidence" value="ECO:0007669"/>
    <property type="project" value="UniProtKB-KW"/>
</dbReference>
<comment type="caution">
    <text evidence="3">The sequence shown here is derived from an EMBL/GenBank/DDBJ whole genome shotgun (WGS) entry which is preliminary data.</text>
</comment>
<evidence type="ECO:0000259" key="2">
    <source>
        <dbReference type="Pfam" id="PF04389"/>
    </source>
</evidence>
<dbReference type="InterPro" id="IPR007484">
    <property type="entry name" value="Peptidase_M28"/>
</dbReference>
<dbReference type="PANTHER" id="PTHR32481:SF7">
    <property type="entry name" value="AMINOPEPTIDASE YHFE-RELATED"/>
    <property type="match status" value="1"/>
</dbReference>
<dbReference type="Gene3D" id="3.40.630.10">
    <property type="entry name" value="Zn peptidases"/>
    <property type="match status" value="1"/>
</dbReference>
<organism evidence="3 4">
    <name type="scientific">Trichococcus flocculiformis</name>
    <dbReference type="NCBI Taxonomy" id="82803"/>
    <lineage>
        <taxon>Bacteria</taxon>
        <taxon>Bacillati</taxon>
        <taxon>Bacillota</taxon>
        <taxon>Bacilli</taxon>
        <taxon>Lactobacillales</taxon>
        <taxon>Carnobacteriaceae</taxon>
        <taxon>Trichococcus</taxon>
    </lineage>
</organism>
<dbReference type="SUPFAM" id="SSF53187">
    <property type="entry name" value="Zn-dependent exopeptidases"/>
    <property type="match status" value="1"/>
</dbReference>
<evidence type="ECO:0000256" key="1">
    <source>
        <dbReference type="ARBA" id="ARBA00022801"/>
    </source>
</evidence>
<dbReference type="InterPro" id="IPR001261">
    <property type="entry name" value="ArgE/DapE_CS"/>
</dbReference>